<dbReference type="GO" id="GO:0015128">
    <property type="term" value="F:gluconate transmembrane transporter activity"/>
    <property type="evidence" value="ECO:0007669"/>
    <property type="project" value="InterPro"/>
</dbReference>
<feature type="transmembrane region" description="Helical" evidence="1">
    <location>
        <begin position="163"/>
        <end position="184"/>
    </location>
</feature>
<evidence type="ECO:0000256" key="1">
    <source>
        <dbReference type="SAM" id="Phobius"/>
    </source>
</evidence>
<gene>
    <name evidence="2" type="ORF">EPH95_04345</name>
</gene>
<feature type="transmembrane region" description="Helical" evidence="1">
    <location>
        <begin position="22"/>
        <end position="41"/>
    </location>
</feature>
<sequence length="452" mass="47939">MNVANQAPHKHILTVINNEEGVLIMLSLIGIIISLVLLIILAFKGFGLLLVTPVLAVLVALTSNMDIVEALTGPYMDSFVGFAQDYFLIFLFSAIFGKVIADSGAAASIAAGIMKVIGKKSRLAVIAATMIITAALTYGGVSLFVAIFVVMPIARPIFKEMDIPWPIFIGSFALGAATFTMTMLPGTPQIQNIIPMTHLGTSPTSGALIGLVATAVVIPFGLWWLNREDKKYQKKNIGYEETKGNVSADTEEKNHYPKFIISIFPSALLLILINIVQLNIELSLALSVIAALVLFYIYLEQPLQTFNTGAMNVAAPILNTCAVVGFGGVVASTQGFEVMRAALLDFPGHPLISFAVAINVMVGITGSASGGLGIALETLADDYSHVNSEALHRIGAISSGGLDSLPHSGAVVTLLTVSGTTHRVSYMPVFWMCVVGPLIALAVALIPAIFFY</sequence>
<dbReference type="AlphaFoldDB" id="A0A514LG38"/>
<dbReference type="InterPro" id="IPR003474">
    <property type="entry name" value="Glcn_transporter"/>
</dbReference>
<protein>
    <submittedName>
        <fullName evidence="2">GntP family permease</fullName>
    </submittedName>
</protein>
<dbReference type="EMBL" id="CP035485">
    <property type="protein sequence ID" value="QDI90505.1"/>
    <property type="molecule type" value="Genomic_DNA"/>
</dbReference>
<feature type="transmembrane region" description="Helical" evidence="1">
    <location>
        <begin position="311"/>
        <end position="331"/>
    </location>
</feature>
<feature type="transmembrane region" description="Helical" evidence="1">
    <location>
        <begin position="87"/>
        <end position="111"/>
    </location>
</feature>
<dbReference type="GO" id="GO:0005886">
    <property type="term" value="C:plasma membrane"/>
    <property type="evidence" value="ECO:0007669"/>
    <property type="project" value="TreeGrafter"/>
</dbReference>
<feature type="transmembrane region" description="Helical" evidence="1">
    <location>
        <begin position="429"/>
        <end position="451"/>
    </location>
</feature>
<dbReference type="PANTHER" id="PTHR30354:SF7">
    <property type="entry name" value="BLL7963 PROTEIN"/>
    <property type="match status" value="1"/>
</dbReference>
<dbReference type="KEGG" id="sale:EPH95_04345"/>
<feature type="transmembrane region" description="Helical" evidence="1">
    <location>
        <begin position="256"/>
        <end position="275"/>
    </location>
</feature>
<keyword evidence="1" id="KW-1133">Transmembrane helix</keyword>
<feature type="transmembrane region" description="Helical" evidence="1">
    <location>
        <begin position="282"/>
        <end position="299"/>
    </location>
</feature>
<feature type="transmembrane region" description="Helical" evidence="1">
    <location>
        <begin position="205"/>
        <end position="225"/>
    </location>
</feature>
<proteinExistence type="predicted"/>
<evidence type="ECO:0000313" key="3">
    <source>
        <dbReference type="Proteomes" id="UP000319756"/>
    </source>
</evidence>
<keyword evidence="1" id="KW-0812">Transmembrane</keyword>
<dbReference type="PANTHER" id="PTHR30354">
    <property type="entry name" value="GNT FAMILY GLUCONATE TRANSPORTER"/>
    <property type="match status" value="1"/>
</dbReference>
<name>A0A514LG38_9BACI</name>
<feature type="transmembrane region" description="Helical" evidence="1">
    <location>
        <begin position="351"/>
        <end position="376"/>
    </location>
</feature>
<keyword evidence="3" id="KW-1185">Reference proteome</keyword>
<feature type="transmembrane region" description="Helical" evidence="1">
    <location>
        <begin position="48"/>
        <end position="67"/>
    </location>
</feature>
<evidence type="ECO:0000313" key="2">
    <source>
        <dbReference type="EMBL" id="QDI90505.1"/>
    </source>
</evidence>
<feature type="transmembrane region" description="Helical" evidence="1">
    <location>
        <begin position="123"/>
        <end position="151"/>
    </location>
</feature>
<reference evidence="3" key="1">
    <citation type="submission" date="2019-01" db="EMBL/GenBank/DDBJ databases">
        <title>Genomic analysis of Salicibibacter sp. NKC3-5.</title>
        <authorList>
            <person name="Oh Y.J."/>
        </authorList>
    </citation>
    <scope>NUCLEOTIDE SEQUENCE [LARGE SCALE GENOMIC DNA]</scope>
    <source>
        <strain evidence="3">NKC3-5</strain>
    </source>
</reference>
<accession>A0A514LG38</accession>
<keyword evidence="1" id="KW-0472">Membrane</keyword>
<organism evidence="2 3">
    <name type="scientific">Salicibibacter halophilus</name>
    <dbReference type="NCBI Taxonomy" id="2502791"/>
    <lineage>
        <taxon>Bacteria</taxon>
        <taxon>Bacillati</taxon>
        <taxon>Bacillota</taxon>
        <taxon>Bacilli</taxon>
        <taxon>Bacillales</taxon>
        <taxon>Bacillaceae</taxon>
        <taxon>Salicibibacter</taxon>
    </lineage>
</organism>
<dbReference type="Proteomes" id="UP000319756">
    <property type="component" value="Chromosome"/>
</dbReference>
<dbReference type="Pfam" id="PF02447">
    <property type="entry name" value="GntP_permease"/>
    <property type="match status" value="1"/>
</dbReference>